<evidence type="ECO:0000313" key="1">
    <source>
        <dbReference type="EMBL" id="GKU87067.1"/>
    </source>
</evidence>
<dbReference type="EMBL" id="BPVZ01000001">
    <property type="protein sequence ID" value="GKU87067.1"/>
    <property type="molecule type" value="Genomic_DNA"/>
</dbReference>
<accession>A0AAV5HE16</accession>
<name>A0AAV5HE16_9ROSI</name>
<proteinExistence type="predicted"/>
<gene>
    <name evidence="1" type="ORF">SLEP1_g1517</name>
</gene>
<organism evidence="1 2">
    <name type="scientific">Rubroshorea leprosula</name>
    <dbReference type="NCBI Taxonomy" id="152421"/>
    <lineage>
        <taxon>Eukaryota</taxon>
        <taxon>Viridiplantae</taxon>
        <taxon>Streptophyta</taxon>
        <taxon>Embryophyta</taxon>
        <taxon>Tracheophyta</taxon>
        <taxon>Spermatophyta</taxon>
        <taxon>Magnoliopsida</taxon>
        <taxon>eudicotyledons</taxon>
        <taxon>Gunneridae</taxon>
        <taxon>Pentapetalae</taxon>
        <taxon>rosids</taxon>
        <taxon>malvids</taxon>
        <taxon>Malvales</taxon>
        <taxon>Dipterocarpaceae</taxon>
        <taxon>Rubroshorea</taxon>
    </lineage>
</organism>
<protein>
    <submittedName>
        <fullName evidence="1">Uncharacterized protein</fullName>
    </submittedName>
</protein>
<evidence type="ECO:0000313" key="2">
    <source>
        <dbReference type="Proteomes" id="UP001054252"/>
    </source>
</evidence>
<dbReference type="Proteomes" id="UP001054252">
    <property type="component" value="Unassembled WGS sequence"/>
</dbReference>
<dbReference type="AlphaFoldDB" id="A0AAV5HE16"/>
<reference evidence="1 2" key="1">
    <citation type="journal article" date="2021" name="Commun. Biol.">
        <title>The genome of Shorea leprosula (Dipterocarpaceae) highlights the ecological relevance of drought in aseasonal tropical rainforests.</title>
        <authorList>
            <person name="Ng K.K.S."/>
            <person name="Kobayashi M.J."/>
            <person name="Fawcett J.A."/>
            <person name="Hatakeyama M."/>
            <person name="Paape T."/>
            <person name="Ng C.H."/>
            <person name="Ang C.C."/>
            <person name="Tnah L.H."/>
            <person name="Lee C.T."/>
            <person name="Nishiyama T."/>
            <person name="Sese J."/>
            <person name="O'Brien M.J."/>
            <person name="Copetti D."/>
            <person name="Mohd Noor M.I."/>
            <person name="Ong R.C."/>
            <person name="Putra M."/>
            <person name="Sireger I.Z."/>
            <person name="Indrioko S."/>
            <person name="Kosugi Y."/>
            <person name="Izuno A."/>
            <person name="Isagi Y."/>
            <person name="Lee S.L."/>
            <person name="Shimizu K.K."/>
        </authorList>
    </citation>
    <scope>NUCLEOTIDE SEQUENCE [LARGE SCALE GENOMIC DNA]</scope>
    <source>
        <strain evidence="1">214</strain>
    </source>
</reference>
<comment type="caution">
    <text evidence="1">The sequence shown here is derived from an EMBL/GenBank/DDBJ whole genome shotgun (WGS) entry which is preliminary data.</text>
</comment>
<keyword evidence="2" id="KW-1185">Reference proteome</keyword>
<sequence length="40" mass="4675">MVNKTRGILCKSPREIFMDETLEKLQASMGSFMIRRKKPC</sequence>